<protein>
    <submittedName>
        <fullName evidence="4">Ubiquinone biosynthesis protein</fullName>
    </submittedName>
</protein>
<evidence type="ECO:0000313" key="4">
    <source>
        <dbReference type="EMBL" id="GBH32692.1"/>
    </source>
</evidence>
<keyword evidence="2" id="KW-0812">Transmembrane</keyword>
<keyword evidence="2" id="KW-1133">Transmembrane helix</keyword>
<dbReference type="CDD" id="cd05121">
    <property type="entry name" value="ABC1_ADCK3-like"/>
    <property type="match status" value="1"/>
</dbReference>
<dbReference type="SUPFAM" id="SSF56112">
    <property type="entry name" value="Protein kinase-like (PK-like)"/>
    <property type="match status" value="1"/>
</dbReference>
<accession>A0A401J7Q5</accession>
<evidence type="ECO:0000313" key="5">
    <source>
        <dbReference type="Proteomes" id="UP000290975"/>
    </source>
</evidence>
<keyword evidence="4" id="KW-0830">Ubiquinone</keyword>
<name>A0A401J7Q5_SPHXE</name>
<reference evidence="4 5" key="1">
    <citation type="submission" date="2014-12" db="EMBL/GenBank/DDBJ databases">
        <title>Whole genome sequencing of Sphingobium xenophagum OW59.</title>
        <authorList>
            <person name="Ohta Y."/>
            <person name="Nishi S."/>
            <person name="Hatada Y."/>
        </authorList>
    </citation>
    <scope>NUCLEOTIDE SEQUENCE [LARGE SCALE GENOMIC DNA]</scope>
    <source>
        <strain evidence="4 5">OW59</strain>
    </source>
</reference>
<feature type="transmembrane region" description="Helical" evidence="2">
    <location>
        <begin position="499"/>
        <end position="532"/>
    </location>
</feature>
<comment type="caution">
    <text evidence="4">The sequence shown here is derived from an EMBL/GenBank/DDBJ whole genome shotgun (WGS) entry which is preliminary data.</text>
</comment>
<evidence type="ECO:0000256" key="1">
    <source>
        <dbReference type="ARBA" id="ARBA00009670"/>
    </source>
</evidence>
<dbReference type="InterPro" id="IPR004147">
    <property type="entry name" value="ABC1_dom"/>
</dbReference>
<dbReference type="PANTHER" id="PTHR10566">
    <property type="entry name" value="CHAPERONE-ACTIVITY OF BC1 COMPLEX CABC1 -RELATED"/>
    <property type="match status" value="1"/>
</dbReference>
<dbReference type="Pfam" id="PF03109">
    <property type="entry name" value="ABC1"/>
    <property type="match status" value="1"/>
</dbReference>
<keyword evidence="5" id="KW-1185">Reference proteome</keyword>
<dbReference type="InterPro" id="IPR011009">
    <property type="entry name" value="Kinase-like_dom_sf"/>
</dbReference>
<dbReference type="EMBL" id="BBQY01000042">
    <property type="protein sequence ID" value="GBH32692.1"/>
    <property type="molecule type" value="Genomic_DNA"/>
</dbReference>
<feature type="domain" description="ABC1 atypical kinase-like" evidence="3">
    <location>
        <begin position="94"/>
        <end position="337"/>
    </location>
</feature>
<organism evidence="4 5">
    <name type="scientific">Sphingobium xenophagum</name>
    <dbReference type="NCBI Taxonomy" id="121428"/>
    <lineage>
        <taxon>Bacteria</taxon>
        <taxon>Pseudomonadati</taxon>
        <taxon>Pseudomonadota</taxon>
        <taxon>Alphaproteobacteria</taxon>
        <taxon>Sphingomonadales</taxon>
        <taxon>Sphingomonadaceae</taxon>
        <taxon>Sphingobium</taxon>
    </lineage>
</organism>
<keyword evidence="2" id="KW-0472">Membrane</keyword>
<evidence type="ECO:0000259" key="3">
    <source>
        <dbReference type="Pfam" id="PF03109"/>
    </source>
</evidence>
<dbReference type="AlphaFoldDB" id="A0A401J7Q5"/>
<dbReference type="PANTHER" id="PTHR10566:SF113">
    <property type="entry name" value="PROTEIN ACTIVITY OF BC1 COMPLEX KINASE 7, CHLOROPLASTIC"/>
    <property type="match status" value="1"/>
</dbReference>
<gene>
    <name evidence="4" type="ORF">MBESOW_P3923</name>
</gene>
<sequence length="538" mass="59129">MMADPHLMDGPEAVALKERERFAQILLLFGRHGLKGMASRLGLRLGGEEPFDSARPEAVVALLQDIGPAAVKFGQILAMRSDLLEPDWIDALSKLQDRVPPLPFATVRPLIEEAIGGTVESYFASFEDEAIAAGSIAQVHAATLLDGRDVIVKVRRPGIERIVDADLRLLRRVARIAERRIPEIARLKPDELLRHFAESIDREMDLGAEARASDTIGEYLKAFGVRTARFDWELSGRRVNIQERFRGVPASNLEAARQSDLDLISLASTYAQAILHMIVINGHFHADPHPGNVFFLEDGTLGLIDFGAVGTLLPRRREELVRLGLAIAAEDTGGVVDILLLWAGDPDVDRVRLEEALAELINRFSNVLLEQIDLTDIFQIVFAILRDFHLALPPDLALVLRTLLTAEGFVRRIDPTFDITRELAPLAKELMRERTSPARLRGEAGKLFAALGRAALSTPSLVGQIERVARTGSITVSIAPRDLERLRGDERNSRATPQLYPAALGICAAILFASEPIIAGLLAVLSIALAIGERVKRR</sequence>
<evidence type="ECO:0000256" key="2">
    <source>
        <dbReference type="SAM" id="Phobius"/>
    </source>
</evidence>
<dbReference type="InterPro" id="IPR050154">
    <property type="entry name" value="UbiB_kinase"/>
</dbReference>
<dbReference type="Proteomes" id="UP000290975">
    <property type="component" value="Unassembled WGS sequence"/>
</dbReference>
<proteinExistence type="inferred from homology"/>
<comment type="similarity">
    <text evidence="1">Belongs to the protein kinase superfamily. ADCK protein kinase family.</text>
</comment>